<protein>
    <recommendedName>
        <fullName evidence="5">Outer membrane protein with beta-barrel domain</fullName>
    </recommendedName>
</protein>
<keyword evidence="2" id="KW-0732">Signal</keyword>
<proteinExistence type="predicted"/>
<keyword evidence="4" id="KW-1185">Reference proteome</keyword>
<feature type="signal peptide" evidence="2">
    <location>
        <begin position="1"/>
        <end position="29"/>
    </location>
</feature>
<accession>G3IRJ5</accession>
<evidence type="ECO:0008006" key="5">
    <source>
        <dbReference type="Google" id="ProtNLM"/>
    </source>
</evidence>
<dbReference type="Gene3D" id="2.40.160.20">
    <property type="match status" value="1"/>
</dbReference>
<dbReference type="eggNOG" id="COG3064">
    <property type="taxonomic scope" value="Bacteria"/>
</dbReference>
<dbReference type="Proteomes" id="UP000004664">
    <property type="component" value="Unassembled WGS sequence"/>
</dbReference>
<name>G3IRJ5_METTV</name>
<dbReference type="EMBL" id="JH109152">
    <property type="protein sequence ID" value="EGW23614.1"/>
    <property type="molecule type" value="Genomic_DNA"/>
</dbReference>
<feature type="chain" id="PRO_5003445412" description="Outer membrane protein with beta-barrel domain" evidence="2">
    <location>
        <begin position="30"/>
        <end position="281"/>
    </location>
</feature>
<dbReference type="RefSeq" id="WP_006891861.1">
    <property type="nucleotide sequence ID" value="NZ_JH109152.1"/>
</dbReference>
<dbReference type="AlphaFoldDB" id="G3IRJ5"/>
<evidence type="ECO:0000313" key="3">
    <source>
        <dbReference type="EMBL" id="EGW23614.1"/>
    </source>
</evidence>
<organism evidence="3 4">
    <name type="scientific">Methylobacter tundripaludum (strain ATCC BAA-1195 / DSM 17260 / SV96)</name>
    <dbReference type="NCBI Taxonomy" id="697282"/>
    <lineage>
        <taxon>Bacteria</taxon>
        <taxon>Pseudomonadati</taxon>
        <taxon>Pseudomonadota</taxon>
        <taxon>Gammaproteobacteria</taxon>
        <taxon>Methylococcales</taxon>
        <taxon>Methylococcaceae</taxon>
        <taxon>Methylobacter</taxon>
    </lineage>
</organism>
<keyword evidence="1" id="KW-0175">Coiled coil</keyword>
<sequence length="281" mass="30113" precursor="true">MINKTKLALGIAAATLTMTGALVSPQAMAVSKADRVAEAANNKVDALEAQMQAMQAELSRLRAETSRPRSSADASKVQELDQWMNSVKSAPVKVAEKDHLFSVRGGWMHFNDNRDGNSATLGNTGPNATTFSADRDAHYYGGAIDFNMNNDLFGLMDHTSFGIEFGVEYAQLGHSKPNGLGGQQANVNQLRINASPKIKFMHGNKFRPWLIPAGLDINIISPPSQAITVLSTGMQFGTGAEYEILKGIVIGADGRYHKAFNSVDGVDTDGFTLGGSVGFKF</sequence>
<dbReference type="OrthoDB" id="5760633at2"/>
<evidence type="ECO:0000256" key="1">
    <source>
        <dbReference type="SAM" id="Coils"/>
    </source>
</evidence>
<feature type="coiled-coil region" evidence="1">
    <location>
        <begin position="30"/>
        <end position="64"/>
    </location>
</feature>
<dbReference type="SUPFAM" id="SSF56925">
    <property type="entry name" value="OMPA-like"/>
    <property type="match status" value="1"/>
</dbReference>
<reference evidence="3 4" key="1">
    <citation type="submission" date="2011-06" db="EMBL/GenBank/DDBJ databases">
        <title>Genomic sequence of Methylobacter tundripaludum SV96.</title>
        <authorList>
            <consortium name="US DOE Joint Genome Institute"/>
            <person name="Lucas S."/>
            <person name="Han J."/>
            <person name="Lapidus A."/>
            <person name="Cheng J.-F."/>
            <person name="Goodwin L."/>
            <person name="Pitluck S."/>
            <person name="Held B."/>
            <person name="Detter J.C."/>
            <person name="Han C."/>
            <person name="Tapia R."/>
            <person name="Land M."/>
            <person name="Hauser L."/>
            <person name="Kyrpides N."/>
            <person name="Ivanova N."/>
            <person name="Ovchinnikova G."/>
            <person name="Pagani I."/>
            <person name="Klotz M.G."/>
            <person name="Dispirito A.A."/>
            <person name="Murrell J.C."/>
            <person name="Dunfield P."/>
            <person name="Kalyuzhnaya M.G."/>
            <person name="Svenning M."/>
            <person name="Trotsenko Y.A."/>
            <person name="Stein L.Y."/>
            <person name="Woyke T."/>
        </authorList>
    </citation>
    <scope>NUCLEOTIDE SEQUENCE [LARGE SCALE GENOMIC DNA]</scope>
    <source>
        <strain evidence="4">ATCC BAA-1195 / DSM 17260 / SV96</strain>
    </source>
</reference>
<gene>
    <name evidence="3" type="ORF">Mettu_2476</name>
</gene>
<evidence type="ECO:0000313" key="4">
    <source>
        <dbReference type="Proteomes" id="UP000004664"/>
    </source>
</evidence>
<dbReference type="HOGENOM" id="CLU_959185_0_0_6"/>
<evidence type="ECO:0000256" key="2">
    <source>
        <dbReference type="SAM" id="SignalP"/>
    </source>
</evidence>
<dbReference type="InterPro" id="IPR011250">
    <property type="entry name" value="OMP/PagP_B-barrel"/>
</dbReference>